<evidence type="ECO:0000256" key="3">
    <source>
        <dbReference type="ARBA" id="ARBA00023125"/>
    </source>
</evidence>
<comment type="caution">
    <text evidence="6">The sequence shown here is derived from an EMBL/GenBank/DDBJ whole genome shotgun (WGS) entry which is preliminary data.</text>
</comment>
<gene>
    <name evidence="6" type="ORF">FHR83_008925</name>
</gene>
<keyword evidence="1" id="KW-0663">Pyridoxal phosphate</keyword>
<dbReference type="SMART" id="SM00345">
    <property type="entry name" value="HTH_GNTR"/>
    <property type="match status" value="1"/>
</dbReference>
<dbReference type="InterPro" id="IPR036390">
    <property type="entry name" value="WH_DNA-bd_sf"/>
</dbReference>
<keyword evidence="2" id="KW-0805">Transcription regulation</keyword>
<dbReference type="Proteomes" id="UP000590749">
    <property type="component" value="Unassembled WGS sequence"/>
</dbReference>
<dbReference type="PROSITE" id="PS50949">
    <property type="entry name" value="HTH_GNTR"/>
    <property type="match status" value="1"/>
</dbReference>
<evidence type="ECO:0000313" key="7">
    <source>
        <dbReference type="Proteomes" id="UP000590749"/>
    </source>
</evidence>
<dbReference type="InterPro" id="IPR036388">
    <property type="entry name" value="WH-like_DNA-bd_sf"/>
</dbReference>
<dbReference type="SUPFAM" id="SSF46785">
    <property type="entry name" value="Winged helix' DNA-binding domain"/>
    <property type="match status" value="1"/>
</dbReference>
<protein>
    <submittedName>
        <fullName evidence="6">DNA-binding GntR family transcriptional regulator</fullName>
    </submittedName>
</protein>
<dbReference type="AlphaFoldDB" id="A0A7W5AS16"/>
<dbReference type="PANTHER" id="PTHR46577:SF1">
    <property type="entry name" value="HTH-TYPE TRANSCRIPTIONAL REGULATORY PROTEIN GABR"/>
    <property type="match status" value="1"/>
</dbReference>
<evidence type="ECO:0000256" key="1">
    <source>
        <dbReference type="ARBA" id="ARBA00022898"/>
    </source>
</evidence>
<dbReference type="InterPro" id="IPR051446">
    <property type="entry name" value="HTH_trans_reg/aminotransferase"/>
</dbReference>
<organism evidence="6 7">
    <name type="scientific">Actinoplanes campanulatus</name>
    <dbReference type="NCBI Taxonomy" id="113559"/>
    <lineage>
        <taxon>Bacteria</taxon>
        <taxon>Bacillati</taxon>
        <taxon>Actinomycetota</taxon>
        <taxon>Actinomycetes</taxon>
        <taxon>Micromonosporales</taxon>
        <taxon>Micromonosporaceae</taxon>
        <taxon>Actinoplanes</taxon>
    </lineage>
</organism>
<evidence type="ECO:0000313" key="6">
    <source>
        <dbReference type="EMBL" id="MBB3101197.1"/>
    </source>
</evidence>
<sequence>MSPISVTELAARLGRWSAGRGPLYLLLAARLRALIDDGELPPGTGLPTDRALAAALSAGRTTVVAAYDLLRDEGRLVRRQPRRR</sequence>
<dbReference type="RefSeq" id="WP_229795755.1">
    <property type="nucleotide sequence ID" value="NZ_BMPW01000039.1"/>
</dbReference>
<evidence type="ECO:0000256" key="2">
    <source>
        <dbReference type="ARBA" id="ARBA00023015"/>
    </source>
</evidence>
<feature type="domain" description="HTH gntR-type" evidence="5">
    <location>
        <begin position="21"/>
        <end position="84"/>
    </location>
</feature>
<keyword evidence="4" id="KW-0804">Transcription</keyword>
<dbReference type="EMBL" id="JACHXF010000034">
    <property type="protein sequence ID" value="MBB3101197.1"/>
    <property type="molecule type" value="Genomic_DNA"/>
</dbReference>
<reference evidence="6 7" key="1">
    <citation type="submission" date="2020-08" db="EMBL/GenBank/DDBJ databases">
        <title>Genomic Encyclopedia of Type Strains, Phase III (KMG-III): the genomes of soil and plant-associated and newly described type strains.</title>
        <authorList>
            <person name="Whitman W."/>
        </authorList>
    </citation>
    <scope>NUCLEOTIDE SEQUENCE [LARGE SCALE GENOMIC DNA]</scope>
    <source>
        <strain evidence="6 7">CECT 3287</strain>
    </source>
</reference>
<accession>A0A7W5AS16</accession>
<dbReference type="Pfam" id="PF00392">
    <property type="entry name" value="GntR"/>
    <property type="match status" value="1"/>
</dbReference>
<dbReference type="GO" id="GO:0003677">
    <property type="term" value="F:DNA binding"/>
    <property type="evidence" value="ECO:0007669"/>
    <property type="project" value="UniProtKB-KW"/>
</dbReference>
<evidence type="ECO:0000259" key="5">
    <source>
        <dbReference type="PROSITE" id="PS50949"/>
    </source>
</evidence>
<dbReference type="PANTHER" id="PTHR46577">
    <property type="entry name" value="HTH-TYPE TRANSCRIPTIONAL REGULATORY PROTEIN GABR"/>
    <property type="match status" value="1"/>
</dbReference>
<dbReference type="InterPro" id="IPR000524">
    <property type="entry name" value="Tscrpt_reg_HTH_GntR"/>
</dbReference>
<name>A0A7W5AS16_9ACTN</name>
<proteinExistence type="predicted"/>
<dbReference type="Gene3D" id="1.10.10.10">
    <property type="entry name" value="Winged helix-like DNA-binding domain superfamily/Winged helix DNA-binding domain"/>
    <property type="match status" value="1"/>
</dbReference>
<keyword evidence="7" id="KW-1185">Reference proteome</keyword>
<dbReference type="GO" id="GO:0003700">
    <property type="term" value="F:DNA-binding transcription factor activity"/>
    <property type="evidence" value="ECO:0007669"/>
    <property type="project" value="InterPro"/>
</dbReference>
<keyword evidence="3 6" id="KW-0238">DNA-binding</keyword>
<evidence type="ECO:0000256" key="4">
    <source>
        <dbReference type="ARBA" id="ARBA00023163"/>
    </source>
</evidence>